<dbReference type="EMBL" id="VIWW01000001">
    <property type="protein sequence ID" value="TWG06295.1"/>
    <property type="molecule type" value="Genomic_DNA"/>
</dbReference>
<dbReference type="Pfam" id="PF01791">
    <property type="entry name" value="DeoC"/>
    <property type="match status" value="1"/>
</dbReference>
<dbReference type="PANTHER" id="PTHR47916">
    <property type="entry name" value="FRUCTOSE-BISPHOSPHATE ALDOLASE CLASS 1"/>
    <property type="match status" value="1"/>
</dbReference>
<reference evidence="4 6" key="2">
    <citation type="submission" date="2022-10" db="EMBL/GenBank/DDBJ databases">
        <title>The complete genomes of actinobacterial strains from the NBC collection.</title>
        <authorList>
            <person name="Joergensen T.S."/>
            <person name="Alvarez Arevalo M."/>
            <person name="Sterndorff E.B."/>
            <person name="Faurdal D."/>
            <person name="Vuksanovic O."/>
            <person name="Mourched A.-S."/>
            <person name="Charusanti P."/>
            <person name="Shaw S."/>
            <person name="Blin K."/>
            <person name="Weber T."/>
        </authorList>
    </citation>
    <scope>NUCLEOTIDE SEQUENCE [LARGE SCALE GENOMIC DNA]</scope>
    <source>
        <strain evidence="4 6">NBC 01769</strain>
    </source>
</reference>
<dbReference type="GO" id="GO:0004332">
    <property type="term" value="F:fructose-bisphosphate aldolase activity"/>
    <property type="evidence" value="ECO:0007669"/>
    <property type="project" value="InterPro"/>
</dbReference>
<feature type="compositionally biased region" description="Basic and acidic residues" evidence="2">
    <location>
        <begin position="259"/>
        <end position="280"/>
    </location>
</feature>
<keyword evidence="6" id="KW-1185">Reference proteome</keyword>
<dbReference type="SMART" id="SM01133">
    <property type="entry name" value="DeoC"/>
    <property type="match status" value="1"/>
</dbReference>
<evidence type="ECO:0000256" key="1">
    <source>
        <dbReference type="PIRSR" id="PIRSR038992-1"/>
    </source>
</evidence>
<evidence type="ECO:0000313" key="6">
    <source>
        <dbReference type="Proteomes" id="UP001330827"/>
    </source>
</evidence>
<dbReference type="InterPro" id="IPR050456">
    <property type="entry name" value="DeoC/FbaB_aldolase"/>
</dbReference>
<dbReference type="PIRSF" id="PIRSF038992">
    <property type="entry name" value="Aldolase_Ia"/>
    <property type="match status" value="1"/>
</dbReference>
<protein>
    <submittedName>
        <fullName evidence="4">2-amino-3,7-dideoxy-D-threo-hept-6-ulosonate synthase</fullName>
    </submittedName>
    <submittedName>
        <fullName evidence="3">2-amino-4, 5-dihydroxy-6-oxo-7-(Phosphonooxy)heptanoate synthase</fullName>
    </submittedName>
</protein>
<dbReference type="AlphaFoldDB" id="A0A561V3U3"/>
<gene>
    <name evidence="3" type="ORF">FHX80_114790</name>
    <name evidence="4" type="ORF">OIE64_07820</name>
</gene>
<feature type="active site" description="Proton donor" evidence="1">
    <location>
        <position position="151"/>
    </location>
</feature>
<feature type="region of interest" description="Disordered" evidence="2">
    <location>
        <begin position="254"/>
        <end position="280"/>
    </location>
</feature>
<dbReference type="SUPFAM" id="SSF51569">
    <property type="entry name" value="Aldolase"/>
    <property type="match status" value="1"/>
</dbReference>
<dbReference type="Gene3D" id="3.20.20.70">
    <property type="entry name" value="Aldolase class I"/>
    <property type="match status" value="1"/>
</dbReference>
<dbReference type="NCBIfam" id="NF005556">
    <property type="entry name" value="PRK07226.1"/>
    <property type="match status" value="1"/>
</dbReference>
<evidence type="ECO:0000256" key="2">
    <source>
        <dbReference type="SAM" id="MobiDB-lite"/>
    </source>
</evidence>
<reference evidence="3 5" key="1">
    <citation type="submission" date="2019-06" db="EMBL/GenBank/DDBJ databases">
        <title>Sequencing the genomes of 1000 actinobacteria strains.</title>
        <authorList>
            <person name="Klenk H.-P."/>
        </authorList>
    </citation>
    <scope>NUCLEOTIDE SEQUENCE [LARGE SCALE GENOMIC DNA]</scope>
    <source>
        <strain evidence="3 5">DSM 42059</strain>
    </source>
</reference>
<dbReference type="EMBL" id="CP109114">
    <property type="protein sequence ID" value="WSC12752.1"/>
    <property type="molecule type" value="Genomic_DNA"/>
</dbReference>
<dbReference type="CDD" id="cd00958">
    <property type="entry name" value="DhnA"/>
    <property type="match status" value="1"/>
</dbReference>
<dbReference type="RefSeq" id="WP_145766098.1">
    <property type="nucleotide sequence ID" value="NZ_CP109114.1"/>
</dbReference>
<feature type="active site" description="Schiff-base intermediate with dihydroxyacetone-P" evidence="1">
    <location>
        <position position="182"/>
    </location>
</feature>
<proteinExistence type="predicted"/>
<accession>A0A561V3U3</accession>
<dbReference type="Proteomes" id="UP000318186">
    <property type="component" value="Unassembled WGS sequence"/>
</dbReference>
<dbReference type="InterPro" id="IPR013785">
    <property type="entry name" value="Aldolase_TIM"/>
</dbReference>
<evidence type="ECO:0000313" key="3">
    <source>
        <dbReference type="EMBL" id="TWG06295.1"/>
    </source>
</evidence>
<dbReference type="InterPro" id="IPR002915">
    <property type="entry name" value="DeoC/FbaB/LacD_aldolase"/>
</dbReference>
<dbReference type="InterPro" id="IPR041720">
    <property type="entry name" value="FbaB-like"/>
</dbReference>
<evidence type="ECO:0000313" key="4">
    <source>
        <dbReference type="EMBL" id="WSC12752.1"/>
    </source>
</evidence>
<evidence type="ECO:0000313" key="5">
    <source>
        <dbReference type="Proteomes" id="UP000318186"/>
    </source>
</evidence>
<sequence length="280" mass="29712">MTSYLHFAREMRLGRLFRHGDDRLLITPLDHSVTDGPVVPRGSSVDRLTGQLAAGGVDGVVVHKGVLRHIAPSRFAGMSLIVHLSASTRHAPDSEAKYLVTAVEDALRLGADAVSVHINMGSADERQQIGDLGRVADLCDRWNLPLLAMVYPRGPGIRHPQAPELVVHAATLAADLGADLVKVPYVGNVAEMRDVVAACPIPLLCAGGPRRGSGTDVLAFVRDVLLGGAAGVAMGRNIFQAADPRRMAARVAGVVHGEPQPHKADETEGQRDERTEAVLA</sequence>
<name>A0A561V3U3_9ACTN</name>
<dbReference type="OrthoDB" id="9771504at2"/>
<dbReference type="PANTHER" id="PTHR47916:SF1">
    <property type="entry name" value="3-HYDROXY-5-PHOSPHONOOXYPENTANE-2,4-DIONE THIOLASE"/>
    <property type="match status" value="1"/>
</dbReference>
<organism evidence="3 5">
    <name type="scientific">Streptomyces brevispora</name>
    <dbReference type="NCBI Taxonomy" id="887462"/>
    <lineage>
        <taxon>Bacteria</taxon>
        <taxon>Bacillati</taxon>
        <taxon>Actinomycetota</taxon>
        <taxon>Actinomycetes</taxon>
        <taxon>Kitasatosporales</taxon>
        <taxon>Streptomycetaceae</taxon>
        <taxon>Streptomyces</taxon>
    </lineage>
</organism>
<dbReference type="Proteomes" id="UP001330827">
    <property type="component" value="Chromosome"/>
</dbReference>